<dbReference type="Gene3D" id="3.40.50.2000">
    <property type="entry name" value="Glycogen Phosphorylase B"/>
    <property type="match status" value="1"/>
</dbReference>
<proteinExistence type="predicted"/>
<gene>
    <name evidence="1" type="ORF">S01H1_48978</name>
</gene>
<dbReference type="PANTHER" id="PTHR30160">
    <property type="entry name" value="TETRAACYLDISACCHARIDE 4'-KINASE-RELATED"/>
    <property type="match status" value="1"/>
</dbReference>
<evidence type="ECO:0008006" key="2">
    <source>
        <dbReference type="Google" id="ProtNLM"/>
    </source>
</evidence>
<dbReference type="EMBL" id="BARS01031474">
    <property type="protein sequence ID" value="GAG18545.1"/>
    <property type="molecule type" value="Genomic_DNA"/>
</dbReference>
<sequence length="175" mass="20068">MGTRILVINLDALGDVLRTTAMLYPLKRKYETSHITWLTEKSAAPLLENNPYIDRVLTYSNETALLLLTERFDILMNADKSRRSGSLANLIESKEKFGFGITETGAIYPFNKEAAYLYELGLNDRMKFNENQKSEQELLCGAMGLEYKRDEYILNLTADEKDYIKAYKKDSGIKE</sequence>
<dbReference type="GO" id="GO:0005829">
    <property type="term" value="C:cytosol"/>
    <property type="evidence" value="ECO:0007669"/>
    <property type="project" value="TreeGrafter"/>
</dbReference>
<organism evidence="1">
    <name type="scientific">marine sediment metagenome</name>
    <dbReference type="NCBI Taxonomy" id="412755"/>
    <lineage>
        <taxon>unclassified sequences</taxon>
        <taxon>metagenomes</taxon>
        <taxon>ecological metagenomes</taxon>
    </lineage>
</organism>
<dbReference type="GO" id="GO:0008713">
    <property type="term" value="F:ADP-heptose-lipopolysaccharide heptosyltransferase activity"/>
    <property type="evidence" value="ECO:0007669"/>
    <property type="project" value="TreeGrafter"/>
</dbReference>
<dbReference type="InterPro" id="IPR051199">
    <property type="entry name" value="LPS_LOS_Heptosyltrfase"/>
</dbReference>
<dbReference type="PANTHER" id="PTHR30160:SF1">
    <property type="entry name" value="LIPOPOLYSACCHARIDE 1,2-N-ACETYLGLUCOSAMINETRANSFERASE-RELATED"/>
    <property type="match status" value="1"/>
</dbReference>
<feature type="non-terminal residue" evidence="1">
    <location>
        <position position="175"/>
    </location>
</feature>
<reference evidence="1" key="1">
    <citation type="journal article" date="2014" name="Front. Microbiol.">
        <title>High frequency of phylogenetically diverse reductive dehalogenase-homologous genes in deep subseafloor sedimentary metagenomes.</title>
        <authorList>
            <person name="Kawai M."/>
            <person name="Futagami T."/>
            <person name="Toyoda A."/>
            <person name="Takaki Y."/>
            <person name="Nishi S."/>
            <person name="Hori S."/>
            <person name="Arai W."/>
            <person name="Tsubouchi T."/>
            <person name="Morono Y."/>
            <person name="Uchiyama I."/>
            <person name="Ito T."/>
            <person name="Fujiyama A."/>
            <person name="Inagaki F."/>
            <person name="Takami H."/>
        </authorList>
    </citation>
    <scope>NUCLEOTIDE SEQUENCE</scope>
    <source>
        <strain evidence="1">Expedition CK06-06</strain>
    </source>
</reference>
<evidence type="ECO:0000313" key="1">
    <source>
        <dbReference type="EMBL" id="GAG18545.1"/>
    </source>
</evidence>
<dbReference type="SUPFAM" id="SSF53756">
    <property type="entry name" value="UDP-Glycosyltransferase/glycogen phosphorylase"/>
    <property type="match status" value="1"/>
</dbReference>
<name>X0VJY2_9ZZZZ</name>
<protein>
    <recommendedName>
        <fullName evidence="2">Heptosyltransferase</fullName>
    </recommendedName>
</protein>
<dbReference type="AlphaFoldDB" id="X0VJY2"/>
<comment type="caution">
    <text evidence="1">The sequence shown here is derived from an EMBL/GenBank/DDBJ whole genome shotgun (WGS) entry which is preliminary data.</text>
</comment>
<accession>X0VJY2</accession>
<dbReference type="GO" id="GO:0009244">
    <property type="term" value="P:lipopolysaccharide core region biosynthetic process"/>
    <property type="evidence" value="ECO:0007669"/>
    <property type="project" value="TreeGrafter"/>
</dbReference>